<accession>A0AAP0IYE3</accession>
<gene>
    <name evidence="1" type="ORF">Sjap_012755</name>
</gene>
<sequence length="101" mass="11430">MNMKKRTSRLKQSERVCDAISKPEDARLNVLKIEQSEKEITNQGFGIWGLFTGLDDLSVTSHNVSVRRRCYVGHRADPEIGLARVPLADSALWKIMKYGVV</sequence>
<proteinExistence type="predicted"/>
<comment type="caution">
    <text evidence="1">The sequence shown here is derived from an EMBL/GenBank/DDBJ whole genome shotgun (WGS) entry which is preliminary data.</text>
</comment>
<protein>
    <submittedName>
        <fullName evidence="1">Uncharacterized protein</fullName>
    </submittedName>
</protein>
<organism evidence="1 2">
    <name type="scientific">Stephania japonica</name>
    <dbReference type="NCBI Taxonomy" id="461633"/>
    <lineage>
        <taxon>Eukaryota</taxon>
        <taxon>Viridiplantae</taxon>
        <taxon>Streptophyta</taxon>
        <taxon>Embryophyta</taxon>
        <taxon>Tracheophyta</taxon>
        <taxon>Spermatophyta</taxon>
        <taxon>Magnoliopsida</taxon>
        <taxon>Ranunculales</taxon>
        <taxon>Menispermaceae</taxon>
        <taxon>Menispermoideae</taxon>
        <taxon>Cissampelideae</taxon>
        <taxon>Stephania</taxon>
    </lineage>
</organism>
<name>A0AAP0IYE3_9MAGN</name>
<dbReference type="EMBL" id="JBBNAE010000005">
    <property type="protein sequence ID" value="KAK9123153.1"/>
    <property type="molecule type" value="Genomic_DNA"/>
</dbReference>
<dbReference type="AlphaFoldDB" id="A0AAP0IYE3"/>
<reference evidence="1 2" key="1">
    <citation type="submission" date="2024-01" db="EMBL/GenBank/DDBJ databases">
        <title>Genome assemblies of Stephania.</title>
        <authorList>
            <person name="Yang L."/>
        </authorList>
    </citation>
    <scope>NUCLEOTIDE SEQUENCE [LARGE SCALE GENOMIC DNA]</scope>
    <source>
        <strain evidence="1">QJT</strain>
        <tissue evidence="1">Leaf</tissue>
    </source>
</reference>
<evidence type="ECO:0000313" key="1">
    <source>
        <dbReference type="EMBL" id="KAK9123153.1"/>
    </source>
</evidence>
<dbReference type="Proteomes" id="UP001417504">
    <property type="component" value="Unassembled WGS sequence"/>
</dbReference>
<keyword evidence="2" id="KW-1185">Reference proteome</keyword>
<evidence type="ECO:0000313" key="2">
    <source>
        <dbReference type="Proteomes" id="UP001417504"/>
    </source>
</evidence>